<gene>
    <name evidence="2" type="ORF">FY528_18410</name>
</gene>
<dbReference type="EMBL" id="VTHL01000025">
    <property type="protein sequence ID" value="TYZ06347.1"/>
    <property type="molecule type" value="Genomic_DNA"/>
</dbReference>
<dbReference type="Proteomes" id="UP000322791">
    <property type="component" value="Unassembled WGS sequence"/>
</dbReference>
<organism evidence="2 3">
    <name type="scientific">Hymenobacter lutimineralis</name>
    <dbReference type="NCBI Taxonomy" id="2606448"/>
    <lineage>
        <taxon>Bacteria</taxon>
        <taxon>Pseudomonadati</taxon>
        <taxon>Bacteroidota</taxon>
        <taxon>Cytophagia</taxon>
        <taxon>Cytophagales</taxon>
        <taxon>Hymenobacteraceae</taxon>
        <taxon>Hymenobacter</taxon>
    </lineage>
</organism>
<feature type="signal peptide" evidence="1">
    <location>
        <begin position="1"/>
        <end position="25"/>
    </location>
</feature>
<reference evidence="2 3" key="1">
    <citation type="submission" date="2019-08" db="EMBL/GenBank/DDBJ databases">
        <authorList>
            <person name="Seo M.-J."/>
        </authorList>
    </citation>
    <scope>NUCLEOTIDE SEQUENCE [LARGE SCALE GENOMIC DNA]</scope>
    <source>
        <strain evidence="2 3">KIGAM108</strain>
    </source>
</reference>
<comment type="caution">
    <text evidence="2">The sequence shown here is derived from an EMBL/GenBank/DDBJ whole genome shotgun (WGS) entry which is preliminary data.</text>
</comment>
<dbReference type="InterPro" id="IPR032676">
    <property type="entry name" value="YkuD_2"/>
</dbReference>
<name>A0A5D6UTA7_9BACT</name>
<dbReference type="PANTHER" id="PTHR38477">
    <property type="entry name" value="HYPOTHETICAL EXPORTED PROTEIN"/>
    <property type="match status" value="1"/>
</dbReference>
<evidence type="ECO:0000313" key="3">
    <source>
        <dbReference type="Proteomes" id="UP000322791"/>
    </source>
</evidence>
<keyword evidence="3" id="KW-1185">Reference proteome</keyword>
<keyword evidence="1" id="KW-0732">Signal</keyword>
<dbReference type="Pfam" id="PF13645">
    <property type="entry name" value="YkuD_2"/>
    <property type="match status" value="1"/>
</dbReference>
<evidence type="ECO:0000256" key="1">
    <source>
        <dbReference type="SAM" id="SignalP"/>
    </source>
</evidence>
<dbReference type="PANTHER" id="PTHR38477:SF1">
    <property type="entry name" value="MUREIN L,D-TRANSPEPTIDASE CATALYTIC DOMAIN FAMILY PROTEIN"/>
    <property type="match status" value="1"/>
</dbReference>
<proteinExistence type="predicted"/>
<feature type="chain" id="PRO_5022791060" evidence="1">
    <location>
        <begin position="26"/>
        <end position="268"/>
    </location>
</feature>
<evidence type="ECO:0000313" key="2">
    <source>
        <dbReference type="EMBL" id="TYZ06347.1"/>
    </source>
</evidence>
<dbReference type="AlphaFoldDB" id="A0A5D6UTA7"/>
<protein>
    <submittedName>
        <fullName evidence="2">Murein L,D-transpeptidase catalytic domain family protein</fullName>
    </submittedName>
</protein>
<accession>A0A5D6UTA7</accession>
<sequence length="268" mass="29231">MTMKRMVGRLSAFVWIVSLLSSATAVGGSPAYRGNPRTVTLSEVQRAFYQAAFEQEVLRTYTAAQLALTGLRPDVYRQALLGYYNLQNHGSAAAGASLTIIDFDLPSRQKRLWVIDVRQNRLLHHTLVAHGKNTGEDVARTFSNRNGSEMSSLGFYVTGQPYTGKHGLSLKLHGMDEAYNSRAAERAVVVHGADYVSEQFVRQHGRLGRSQGCPALPVAEAPRVIRTLKAGSVVFAHAPQHVTYSSSWLGMDSALASFARIKGLQVAG</sequence>